<feature type="region of interest" description="Disordered" evidence="1">
    <location>
        <begin position="169"/>
        <end position="188"/>
    </location>
</feature>
<evidence type="ECO:0000313" key="4">
    <source>
        <dbReference type="Proteomes" id="UP000266841"/>
    </source>
</evidence>
<accession>K0S4C4</accession>
<evidence type="ECO:0000313" key="3">
    <source>
        <dbReference type="EMBL" id="EJK53707.1"/>
    </source>
</evidence>
<organism evidence="3 4">
    <name type="scientific">Thalassiosira oceanica</name>
    <name type="common">Marine diatom</name>
    <dbReference type="NCBI Taxonomy" id="159749"/>
    <lineage>
        <taxon>Eukaryota</taxon>
        <taxon>Sar</taxon>
        <taxon>Stramenopiles</taxon>
        <taxon>Ochrophyta</taxon>
        <taxon>Bacillariophyta</taxon>
        <taxon>Coscinodiscophyceae</taxon>
        <taxon>Thalassiosirophycidae</taxon>
        <taxon>Thalassiosirales</taxon>
        <taxon>Thalassiosiraceae</taxon>
        <taxon>Thalassiosira</taxon>
    </lineage>
</organism>
<keyword evidence="4" id="KW-1185">Reference proteome</keyword>
<dbReference type="InterPro" id="IPR049223">
    <property type="entry name" value="DUF6820"/>
</dbReference>
<dbReference type="EMBL" id="AGNL01037205">
    <property type="protein sequence ID" value="EJK53707.1"/>
    <property type="molecule type" value="Genomic_DNA"/>
</dbReference>
<comment type="caution">
    <text evidence="3">The sequence shown here is derived from an EMBL/GenBank/DDBJ whole genome shotgun (WGS) entry which is preliminary data.</text>
</comment>
<name>K0S4C4_THAOC</name>
<feature type="non-terminal residue" evidence="3">
    <location>
        <position position="1"/>
    </location>
</feature>
<feature type="domain" description="DUF6820" evidence="2">
    <location>
        <begin position="99"/>
        <end position="146"/>
    </location>
</feature>
<gene>
    <name evidence="3" type="ORF">THAOC_26796</name>
</gene>
<evidence type="ECO:0000256" key="1">
    <source>
        <dbReference type="SAM" id="MobiDB-lite"/>
    </source>
</evidence>
<protein>
    <recommendedName>
        <fullName evidence="2">DUF6820 domain-containing protein</fullName>
    </recommendedName>
</protein>
<evidence type="ECO:0000259" key="2">
    <source>
        <dbReference type="Pfam" id="PF20699"/>
    </source>
</evidence>
<reference evidence="3 4" key="1">
    <citation type="journal article" date="2012" name="Genome Biol.">
        <title>Genome and low-iron response of an oceanic diatom adapted to chronic iron limitation.</title>
        <authorList>
            <person name="Lommer M."/>
            <person name="Specht M."/>
            <person name="Roy A.S."/>
            <person name="Kraemer L."/>
            <person name="Andreson R."/>
            <person name="Gutowska M.A."/>
            <person name="Wolf J."/>
            <person name="Bergner S.V."/>
            <person name="Schilhabel M.B."/>
            <person name="Klostermeier U.C."/>
            <person name="Beiko R.G."/>
            <person name="Rosenstiel P."/>
            <person name="Hippler M."/>
            <person name="Laroche J."/>
        </authorList>
    </citation>
    <scope>NUCLEOTIDE SEQUENCE [LARGE SCALE GENOMIC DNA]</scope>
    <source>
        <strain evidence="3 4">CCMP1005</strain>
    </source>
</reference>
<sequence>VENIEIRLIEEFIPAAALSSLQIQTRTGGQPSEVPPGGVPLQRCRRGAAEEPDIDIGPEGGVDGPRWTRGATQRLSSLPHLTSVATGFYRSDVINGSKTSADRARAMMHKFSVTLASLTDNVGRRAIGIALWRQHFKGDALGMNRAPCATPKNPLVYGHRELLLGRPVGKQMQKSPRPSSARPSIALSGSRVSRPVVYCERFTTGMNHHQLGVEDEVDWSLGVCDPGEGVAVWVCLLGIKLGGDLSIGPLGIESTGTLVVRKVFQARRIELMNVQDPIATVDSKRITSVACNNRRTGTNDQAGGRVAETHSADAKVVHDEVFDALGRRREQQLGHPIGGGGGPVRPWSLAGQDLEPRKLRYTLEISRAPSELRKMATVVNMANAFSVQHYRGLSVARWDQRFPGSDRPIVDGSALHVKRAQRCPWVQRYPGSDRPMRFRFSVTGGSALPNDHTLTANACPTRTARMSIPSSKEEKYRRGGTCLNVYVYWFSVTQKTNSVCILSQSTYWLREENKLSIGVPAHLRQLASSDKQCSDSDGWDGWGARHRGAFFPWFRVLAMIDWSCL</sequence>
<feature type="compositionally biased region" description="Low complexity" evidence="1">
    <location>
        <begin position="175"/>
        <end position="188"/>
    </location>
</feature>
<dbReference type="AlphaFoldDB" id="K0S4C4"/>
<dbReference type="Pfam" id="PF20699">
    <property type="entry name" value="DUF6820"/>
    <property type="match status" value="1"/>
</dbReference>
<proteinExistence type="predicted"/>
<dbReference type="Proteomes" id="UP000266841">
    <property type="component" value="Unassembled WGS sequence"/>
</dbReference>